<evidence type="ECO:0000313" key="2">
    <source>
        <dbReference type="EMBL" id="MBX54581.1"/>
    </source>
</evidence>
<accession>A0A2P2PIW3</accession>
<feature type="transmembrane region" description="Helical" evidence="1">
    <location>
        <begin position="12"/>
        <end position="35"/>
    </location>
</feature>
<proteinExistence type="predicted"/>
<keyword evidence="1" id="KW-1133">Transmembrane helix</keyword>
<evidence type="ECO:0000256" key="1">
    <source>
        <dbReference type="SAM" id="Phobius"/>
    </source>
</evidence>
<dbReference type="AlphaFoldDB" id="A0A2P2PIW3"/>
<name>A0A2P2PIW3_RHIMU</name>
<organism evidence="2">
    <name type="scientific">Rhizophora mucronata</name>
    <name type="common">Asiatic mangrove</name>
    <dbReference type="NCBI Taxonomy" id="61149"/>
    <lineage>
        <taxon>Eukaryota</taxon>
        <taxon>Viridiplantae</taxon>
        <taxon>Streptophyta</taxon>
        <taxon>Embryophyta</taxon>
        <taxon>Tracheophyta</taxon>
        <taxon>Spermatophyta</taxon>
        <taxon>Magnoliopsida</taxon>
        <taxon>eudicotyledons</taxon>
        <taxon>Gunneridae</taxon>
        <taxon>Pentapetalae</taxon>
        <taxon>rosids</taxon>
        <taxon>fabids</taxon>
        <taxon>Malpighiales</taxon>
        <taxon>Rhizophoraceae</taxon>
        <taxon>Rhizophora</taxon>
    </lineage>
</organism>
<keyword evidence="1" id="KW-0472">Membrane</keyword>
<sequence length="48" mass="5684">MELGLLAMHNNYFRLQLSWILVEKLVLILSTVQIFSLRNLDHSHYISL</sequence>
<dbReference type="EMBL" id="GGEC01074097">
    <property type="protein sequence ID" value="MBX54581.1"/>
    <property type="molecule type" value="Transcribed_RNA"/>
</dbReference>
<protein>
    <submittedName>
        <fullName evidence="2">Uncharacterized protein</fullName>
    </submittedName>
</protein>
<reference evidence="2" key="1">
    <citation type="submission" date="2018-02" db="EMBL/GenBank/DDBJ databases">
        <title>Rhizophora mucronata_Transcriptome.</title>
        <authorList>
            <person name="Meera S.P."/>
            <person name="Sreeshan A."/>
            <person name="Augustine A."/>
        </authorList>
    </citation>
    <scope>NUCLEOTIDE SEQUENCE</scope>
    <source>
        <tissue evidence="2">Leaf</tissue>
    </source>
</reference>
<keyword evidence="1" id="KW-0812">Transmembrane</keyword>